<reference evidence="3 4" key="1">
    <citation type="submission" date="2016-07" db="EMBL/GenBank/DDBJ databases">
        <title>Pervasive Adenine N6-methylation of Active Genes in Fungi.</title>
        <authorList>
            <consortium name="DOE Joint Genome Institute"/>
            <person name="Mondo S.J."/>
            <person name="Dannebaum R.O."/>
            <person name="Kuo R.C."/>
            <person name="Labutti K."/>
            <person name="Haridas S."/>
            <person name="Kuo A."/>
            <person name="Salamov A."/>
            <person name="Ahrendt S.R."/>
            <person name="Lipzen A."/>
            <person name="Sullivan W."/>
            <person name="Andreopoulos W.B."/>
            <person name="Clum A."/>
            <person name="Lindquist E."/>
            <person name="Daum C."/>
            <person name="Ramamoorthy G.K."/>
            <person name="Gryganskyi A."/>
            <person name="Culley D."/>
            <person name="Magnuson J.K."/>
            <person name="James T.Y."/>
            <person name="O'Malley M.A."/>
            <person name="Stajich J.E."/>
            <person name="Spatafora J.W."/>
            <person name="Visel A."/>
            <person name="Grigoriev I.V."/>
        </authorList>
    </citation>
    <scope>NUCLEOTIDE SEQUENCE [LARGE SCALE GENOMIC DNA]</scope>
    <source>
        <strain evidence="3 4">PL171</strain>
    </source>
</reference>
<evidence type="ECO:0000256" key="1">
    <source>
        <dbReference type="SAM" id="MobiDB-lite"/>
    </source>
</evidence>
<organism evidence="3 4">
    <name type="scientific">Catenaria anguillulae PL171</name>
    <dbReference type="NCBI Taxonomy" id="765915"/>
    <lineage>
        <taxon>Eukaryota</taxon>
        <taxon>Fungi</taxon>
        <taxon>Fungi incertae sedis</taxon>
        <taxon>Blastocladiomycota</taxon>
        <taxon>Blastocladiomycetes</taxon>
        <taxon>Blastocladiales</taxon>
        <taxon>Catenariaceae</taxon>
        <taxon>Catenaria</taxon>
    </lineage>
</organism>
<gene>
    <name evidence="3" type="ORF">BCR44DRAFT_1154144</name>
</gene>
<evidence type="ECO:0000313" key="3">
    <source>
        <dbReference type="EMBL" id="ORZ34497.1"/>
    </source>
</evidence>
<dbReference type="AlphaFoldDB" id="A0A1Y2HIQ4"/>
<evidence type="ECO:0000256" key="2">
    <source>
        <dbReference type="SAM" id="SignalP"/>
    </source>
</evidence>
<accession>A0A1Y2HIQ4</accession>
<keyword evidence="2" id="KW-0732">Signal</keyword>
<keyword evidence="4" id="KW-1185">Reference proteome</keyword>
<sequence>MLTSVCWLFAVLCGTIAIVAFTQLQAAPSLHDTQKHCAGGHPAATQFDTQALSLVRHLVAFLSAIGNTTTEAFATTCDPQPDPHLVAAVTLYQRVTQRTRAQWVRDYSAIMAPPRTDIWSLPDVTLRPSNLAELWPCIAQVPISNASKMAPSRFRLSGLIRWARRRGPRHCSRPGQPDGHAEHDGAGQVAGRSVARVQHLCPKLSARHNAVQCQSGVGRSSAFHGTTST</sequence>
<dbReference type="EMBL" id="MCFL01000028">
    <property type="protein sequence ID" value="ORZ34497.1"/>
    <property type="molecule type" value="Genomic_DNA"/>
</dbReference>
<feature type="region of interest" description="Disordered" evidence="1">
    <location>
        <begin position="166"/>
        <end position="186"/>
    </location>
</feature>
<protein>
    <recommendedName>
        <fullName evidence="5">Membrane-associated protein</fullName>
    </recommendedName>
</protein>
<proteinExistence type="predicted"/>
<evidence type="ECO:0000313" key="4">
    <source>
        <dbReference type="Proteomes" id="UP000193411"/>
    </source>
</evidence>
<name>A0A1Y2HIQ4_9FUNG</name>
<feature type="chain" id="PRO_5013186479" description="Membrane-associated protein" evidence="2">
    <location>
        <begin position="18"/>
        <end position="229"/>
    </location>
</feature>
<feature type="signal peptide" evidence="2">
    <location>
        <begin position="1"/>
        <end position="17"/>
    </location>
</feature>
<evidence type="ECO:0008006" key="5">
    <source>
        <dbReference type="Google" id="ProtNLM"/>
    </source>
</evidence>
<comment type="caution">
    <text evidence="3">The sequence shown here is derived from an EMBL/GenBank/DDBJ whole genome shotgun (WGS) entry which is preliminary data.</text>
</comment>
<dbReference type="Proteomes" id="UP000193411">
    <property type="component" value="Unassembled WGS sequence"/>
</dbReference>